<accession>W9EH46</accession>
<protein>
    <submittedName>
        <fullName evidence="1">Uncharacterized protein</fullName>
    </submittedName>
</protein>
<dbReference type="AlphaFoldDB" id="W9EH46"/>
<evidence type="ECO:0000313" key="2">
    <source>
        <dbReference type="Proteomes" id="UP000019474"/>
    </source>
</evidence>
<evidence type="ECO:0000313" key="1">
    <source>
        <dbReference type="EMBL" id="ETO40586.1"/>
    </source>
</evidence>
<proteinExistence type="predicted"/>
<gene>
    <name evidence="1" type="ORF">B808_487</name>
</gene>
<keyword evidence="2" id="KW-1185">Reference proteome</keyword>
<dbReference type="EMBL" id="ALXG01000022">
    <property type="protein sequence ID" value="ETO40586.1"/>
    <property type="molecule type" value="Genomic_DNA"/>
</dbReference>
<dbReference type="PATRIC" id="fig|1221538.3.peg.490"/>
<comment type="caution">
    <text evidence="1">The sequence shown here is derived from an EMBL/GenBank/DDBJ whole genome shotgun (WGS) entry which is preliminary data.</text>
</comment>
<dbReference type="Proteomes" id="UP000019474">
    <property type="component" value="Unassembled WGS sequence"/>
</dbReference>
<reference evidence="1 2" key="1">
    <citation type="submission" date="2012-08" db="EMBL/GenBank/DDBJ databases">
        <title>Genome sequencing of Lactobacillus florum 8D.</title>
        <authorList>
            <person name="Kim E.B."/>
            <person name="Marco M.L."/>
        </authorList>
    </citation>
    <scope>NUCLEOTIDE SEQUENCE [LARGE SCALE GENOMIC DNA]</scope>
    <source>
        <strain evidence="1 2">8D</strain>
    </source>
</reference>
<name>W9EH46_9LACO</name>
<sequence length="38" mass="4303">MNGSVWQVSHAAHVYEKMTTQGSHTFGNKGVTKHGYYY</sequence>
<organism evidence="1 2">
    <name type="scientific">Fructilactobacillus florum 8D</name>
    <dbReference type="NCBI Taxonomy" id="1221538"/>
    <lineage>
        <taxon>Bacteria</taxon>
        <taxon>Bacillati</taxon>
        <taxon>Bacillota</taxon>
        <taxon>Bacilli</taxon>
        <taxon>Lactobacillales</taxon>
        <taxon>Lactobacillaceae</taxon>
        <taxon>Fructilactobacillus</taxon>
    </lineage>
</organism>